<dbReference type="InterPro" id="IPR001138">
    <property type="entry name" value="Zn2Cys6_DnaBD"/>
</dbReference>
<sequence length="970" mass="108277">MNRSTRVNHRRDEEVHYGRRISWKTRGHPYARPNNSTGQPNNSNSGAAEPSANPAEPPTNNRAHSTPPGPHVEDLQALRAFQVLEAELDQYPNTGLYALTNHKNNHVLVENEERLYQLLDFALDLPHGRRRAQIVDRIHQGIEEAISEKQFHWEEQRLSVDVGRVVVYNSKPSFVRETIRVINEGTDKHFARLPHWPPAVVAAMVTSAMMNHFFRVSRQGGTVLLAGIQAILNGVPGQISHPHLIPRDPRTIVNALNLDPVTIRYISCDQCHALRKLSEVPLQDRSAVLCDEEVVGTSSTGPCGAPLFKMPGEVMSDIWGSPTILKLKGSDGQPFFKYHKDDEEIRLLFGLAGDGYNPFRNLIAKQKVTSLGFWITMWNTKVEMVLVREWKGLRWRAYGCMMESIWTHSNAMRSSSAFRRLQTPNAERRKSPRIAGKRREAPAIIISNPADRNSGADKDVPGDSNKSQTVDKGKNRRSDSEERRAAEEAEDAELAQRMAEREAGVEEAREEWAVALRRRIERHEEDLRALREREAEMHSSRGFRAPAPATTTVVVPPATSGAGPTKRGRGRPPNPNKTPRVVAPKMKTPRAPRKPKSVEPERTPSRGAEDDDEENDEKDSDKEMIGDKMCVVPQYSRKNRRACAWCHRKKIRCSFGNAKDTARTEAAKTPKRRPGKPEVGHADLVLPRTRGAAQRAGIQDLESHCREMEEHIEVLNQRFGITYWAIVDVLKNFDNENAEARKKLFGKILKTLARFEPARPDDTEDEPPRKRRRIEIRRETPIGPESESETSADTPVKDWRENVAEAEMPEEFEYIDMGMEDAVVEVGPGEIAEATPEVLPTMQNVESAPEMEQIAERGPSVEMNAGEIAEVSENAEAIAVKSPAVEETAGAIAEQPPSAEEIAERAPSVVQNAESVIPPRVVPEVTPKVEEPPVVEGPAGVPAAPGMMWVQMPAPDLVVKAEDGSGPADR</sequence>
<accession>A0AAD6UV58</accession>
<feature type="region of interest" description="Disordered" evidence="1">
    <location>
        <begin position="1"/>
        <end position="72"/>
    </location>
</feature>
<evidence type="ECO:0000256" key="1">
    <source>
        <dbReference type="SAM" id="MobiDB-lite"/>
    </source>
</evidence>
<feature type="compositionally biased region" description="Basic and acidic residues" evidence="1">
    <location>
        <begin position="469"/>
        <end position="487"/>
    </location>
</feature>
<name>A0AAD6UV58_9AGAR</name>
<feature type="region of interest" description="Disordered" evidence="1">
    <location>
        <begin position="416"/>
        <end position="508"/>
    </location>
</feature>
<reference evidence="2" key="1">
    <citation type="submission" date="2023-03" db="EMBL/GenBank/DDBJ databases">
        <title>Massive genome expansion in bonnet fungi (Mycena s.s.) driven by repeated elements and novel gene families across ecological guilds.</title>
        <authorList>
            <consortium name="Lawrence Berkeley National Laboratory"/>
            <person name="Harder C.B."/>
            <person name="Miyauchi S."/>
            <person name="Viragh M."/>
            <person name="Kuo A."/>
            <person name="Thoen E."/>
            <person name="Andreopoulos B."/>
            <person name="Lu D."/>
            <person name="Skrede I."/>
            <person name="Drula E."/>
            <person name="Henrissat B."/>
            <person name="Morin E."/>
            <person name="Kohler A."/>
            <person name="Barry K."/>
            <person name="LaButti K."/>
            <person name="Morin E."/>
            <person name="Salamov A."/>
            <person name="Lipzen A."/>
            <person name="Mereny Z."/>
            <person name="Hegedus B."/>
            <person name="Baldrian P."/>
            <person name="Stursova M."/>
            <person name="Weitz H."/>
            <person name="Taylor A."/>
            <person name="Grigoriev I.V."/>
            <person name="Nagy L.G."/>
            <person name="Martin F."/>
            <person name="Kauserud H."/>
        </authorList>
    </citation>
    <scope>NUCLEOTIDE SEQUENCE</scope>
    <source>
        <strain evidence="2">9144</strain>
    </source>
</reference>
<gene>
    <name evidence="2" type="ORF">GGX14DRAFT_407480</name>
</gene>
<feature type="compositionally biased region" description="Acidic residues" evidence="1">
    <location>
        <begin position="609"/>
        <end position="618"/>
    </location>
</feature>
<dbReference type="CDD" id="cd00067">
    <property type="entry name" value="GAL4"/>
    <property type="match status" value="1"/>
</dbReference>
<protein>
    <recommendedName>
        <fullName evidence="4">Zn(2)-C6 fungal-type domain-containing protein</fullName>
    </recommendedName>
</protein>
<feature type="compositionally biased region" description="Basic and acidic residues" evidence="1">
    <location>
        <begin position="596"/>
        <end position="608"/>
    </location>
</feature>
<feature type="compositionally biased region" description="Low complexity" evidence="1">
    <location>
        <begin position="545"/>
        <end position="559"/>
    </location>
</feature>
<feature type="compositionally biased region" description="Basic residues" evidence="1">
    <location>
        <begin position="18"/>
        <end position="29"/>
    </location>
</feature>
<evidence type="ECO:0000313" key="2">
    <source>
        <dbReference type="EMBL" id="KAJ7191050.1"/>
    </source>
</evidence>
<feature type="compositionally biased region" description="Polar residues" evidence="1">
    <location>
        <begin position="416"/>
        <end position="425"/>
    </location>
</feature>
<feature type="compositionally biased region" description="Basic and acidic residues" evidence="1">
    <location>
        <begin position="498"/>
        <end position="508"/>
    </location>
</feature>
<dbReference type="GO" id="GO:0008270">
    <property type="term" value="F:zinc ion binding"/>
    <property type="evidence" value="ECO:0007669"/>
    <property type="project" value="InterPro"/>
</dbReference>
<organism evidence="2 3">
    <name type="scientific">Mycena pura</name>
    <dbReference type="NCBI Taxonomy" id="153505"/>
    <lineage>
        <taxon>Eukaryota</taxon>
        <taxon>Fungi</taxon>
        <taxon>Dikarya</taxon>
        <taxon>Basidiomycota</taxon>
        <taxon>Agaricomycotina</taxon>
        <taxon>Agaricomycetes</taxon>
        <taxon>Agaricomycetidae</taxon>
        <taxon>Agaricales</taxon>
        <taxon>Marasmiineae</taxon>
        <taxon>Mycenaceae</taxon>
        <taxon>Mycena</taxon>
    </lineage>
</organism>
<feature type="compositionally biased region" description="Low complexity" evidence="1">
    <location>
        <begin position="40"/>
        <end position="61"/>
    </location>
</feature>
<proteinExistence type="predicted"/>
<evidence type="ECO:0008006" key="4">
    <source>
        <dbReference type="Google" id="ProtNLM"/>
    </source>
</evidence>
<keyword evidence="3" id="KW-1185">Reference proteome</keyword>
<comment type="caution">
    <text evidence="2">The sequence shown here is derived from an EMBL/GenBank/DDBJ whole genome shotgun (WGS) entry which is preliminary data.</text>
</comment>
<feature type="region of interest" description="Disordered" evidence="1">
    <location>
        <begin position="660"/>
        <end position="681"/>
    </location>
</feature>
<evidence type="ECO:0000313" key="3">
    <source>
        <dbReference type="Proteomes" id="UP001219525"/>
    </source>
</evidence>
<dbReference type="EMBL" id="JARJCW010000138">
    <property type="protein sequence ID" value="KAJ7191050.1"/>
    <property type="molecule type" value="Genomic_DNA"/>
</dbReference>
<dbReference type="Proteomes" id="UP001219525">
    <property type="component" value="Unassembled WGS sequence"/>
</dbReference>
<dbReference type="GO" id="GO:0000981">
    <property type="term" value="F:DNA-binding transcription factor activity, RNA polymerase II-specific"/>
    <property type="evidence" value="ECO:0007669"/>
    <property type="project" value="InterPro"/>
</dbReference>
<feature type="region of interest" description="Disordered" evidence="1">
    <location>
        <begin position="756"/>
        <end position="798"/>
    </location>
</feature>
<dbReference type="AlphaFoldDB" id="A0AAD6UV58"/>
<feature type="region of interest" description="Disordered" evidence="1">
    <location>
        <begin position="536"/>
        <end position="625"/>
    </location>
</feature>